<evidence type="ECO:0000313" key="5">
    <source>
        <dbReference type="Proteomes" id="UP000316096"/>
    </source>
</evidence>
<dbReference type="Gene3D" id="1.10.10.10">
    <property type="entry name" value="Winged helix-like DNA-binding domain superfamily/Winged helix DNA-binding domain"/>
    <property type="match status" value="1"/>
</dbReference>
<gene>
    <name evidence="4" type="ORF">FB559_5741</name>
</gene>
<protein>
    <submittedName>
        <fullName evidence="4">MarR family transcriptional regulator with acetyltransferase activity</fullName>
    </submittedName>
</protein>
<comment type="caution">
    <text evidence="4">The sequence shown here is derived from an EMBL/GenBank/DDBJ whole genome shotgun (WGS) entry which is preliminary data.</text>
</comment>
<dbReference type="SUPFAM" id="SSF46785">
    <property type="entry name" value="Winged helix' DNA-binding domain"/>
    <property type="match status" value="1"/>
</dbReference>
<dbReference type="EMBL" id="VFOZ01000001">
    <property type="protein sequence ID" value="TQM00037.1"/>
    <property type="molecule type" value="Genomic_DNA"/>
</dbReference>
<reference evidence="4 5" key="1">
    <citation type="submission" date="2019-06" db="EMBL/GenBank/DDBJ databases">
        <title>Sequencing the genomes of 1000 actinobacteria strains.</title>
        <authorList>
            <person name="Klenk H.-P."/>
        </authorList>
    </citation>
    <scope>NUCLEOTIDE SEQUENCE [LARGE SCALE GENOMIC DNA]</scope>
    <source>
        <strain evidence="4 5">DSM 102200</strain>
    </source>
</reference>
<dbReference type="PROSITE" id="PS51186">
    <property type="entry name" value="GNAT"/>
    <property type="match status" value="1"/>
</dbReference>
<dbReference type="Pfam" id="PF00583">
    <property type="entry name" value="Acetyltransf_1"/>
    <property type="match status" value="1"/>
</dbReference>
<dbReference type="SMART" id="SM00347">
    <property type="entry name" value="HTH_MARR"/>
    <property type="match status" value="1"/>
</dbReference>
<dbReference type="Pfam" id="PF01047">
    <property type="entry name" value="MarR"/>
    <property type="match status" value="1"/>
</dbReference>
<dbReference type="InterPro" id="IPR036388">
    <property type="entry name" value="WH-like_DNA-bd_sf"/>
</dbReference>
<evidence type="ECO:0000256" key="1">
    <source>
        <dbReference type="ARBA" id="ARBA00022679"/>
    </source>
</evidence>
<dbReference type="RefSeq" id="WP_141959291.1">
    <property type="nucleotide sequence ID" value="NZ_VFOZ01000001.1"/>
</dbReference>
<dbReference type="AlphaFoldDB" id="A0A543CSE7"/>
<proteinExistence type="predicted"/>
<evidence type="ECO:0000313" key="4">
    <source>
        <dbReference type="EMBL" id="TQM00037.1"/>
    </source>
</evidence>
<dbReference type="OrthoDB" id="273614at2"/>
<keyword evidence="1 4" id="KW-0808">Transferase</keyword>
<dbReference type="PROSITE" id="PS50995">
    <property type="entry name" value="HTH_MARR_2"/>
    <property type="match status" value="1"/>
</dbReference>
<evidence type="ECO:0000259" key="2">
    <source>
        <dbReference type="PROSITE" id="PS50995"/>
    </source>
</evidence>
<dbReference type="InterPro" id="IPR016181">
    <property type="entry name" value="Acyl_CoA_acyltransferase"/>
</dbReference>
<dbReference type="SUPFAM" id="SSF55729">
    <property type="entry name" value="Acyl-CoA N-acyltransferases (Nat)"/>
    <property type="match status" value="1"/>
</dbReference>
<organism evidence="4 5">
    <name type="scientific">Actinoallomurus bryophytorum</name>
    <dbReference type="NCBI Taxonomy" id="1490222"/>
    <lineage>
        <taxon>Bacteria</taxon>
        <taxon>Bacillati</taxon>
        <taxon>Actinomycetota</taxon>
        <taxon>Actinomycetes</taxon>
        <taxon>Streptosporangiales</taxon>
        <taxon>Thermomonosporaceae</taxon>
        <taxon>Actinoallomurus</taxon>
    </lineage>
</organism>
<accession>A0A543CSE7</accession>
<keyword evidence="5" id="KW-1185">Reference proteome</keyword>
<feature type="domain" description="HTH marR-type" evidence="2">
    <location>
        <begin position="1"/>
        <end position="147"/>
    </location>
</feature>
<dbReference type="Gene3D" id="3.40.630.30">
    <property type="match status" value="1"/>
</dbReference>
<dbReference type="GO" id="GO:0008080">
    <property type="term" value="F:N-acetyltransferase activity"/>
    <property type="evidence" value="ECO:0007669"/>
    <property type="project" value="InterPro"/>
</dbReference>
<dbReference type="PANTHER" id="PTHR13947:SF37">
    <property type="entry name" value="LD18367P"/>
    <property type="match status" value="1"/>
</dbReference>
<sequence length="311" mass="34472">MNSVEAARSGVPVERVAAVRAFNRFYTHLIGVVGEGLLETPYSLTEARVIFELAQRDVAEVTDLRRSLDLDAGYLSRILSRFEADGLIHRDRSPDDARRQVAGLTGHGRTVYRELDGRSGDQIGRILSGLPEDDQRRLVGAMGAIEGILGERRRPPMYVLRAFGPGDFGWVVQRHGALYAAEYGWDATFEALVARVVADHIESQGGDAWIAEVDGEPAGCVFCVRKSERVAQLRLLLVEPSARGMGIGGRLVEECVRFARRSGHDELVLWTNDVLGAARRIYQRAGFELVEEGPHHSFGHDLVEQTWSLKL</sequence>
<feature type="domain" description="N-acetyltransferase" evidence="3">
    <location>
        <begin position="158"/>
        <end position="308"/>
    </location>
</feature>
<dbReference type="GO" id="GO:0003700">
    <property type="term" value="F:DNA-binding transcription factor activity"/>
    <property type="evidence" value="ECO:0007669"/>
    <property type="project" value="InterPro"/>
</dbReference>
<evidence type="ECO:0000259" key="3">
    <source>
        <dbReference type="PROSITE" id="PS51186"/>
    </source>
</evidence>
<dbReference type="Proteomes" id="UP000316096">
    <property type="component" value="Unassembled WGS sequence"/>
</dbReference>
<dbReference type="InterPro" id="IPR000835">
    <property type="entry name" value="HTH_MarR-typ"/>
</dbReference>
<dbReference type="CDD" id="cd04301">
    <property type="entry name" value="NAT_SF"/>
    <property type="match status" value="1"/>
</dbReference>
<dbReference type="PANTHER" id="PTHR13947">
    <property type="entry name" value="GNAT FAMILY N-ACETYLTRANSFERASE"/>
    <property type="match status" value="1"/>
</dbReference>
<dbReference type="InterPro" id="IPR050769">
    <property type="entry name" value="NAT_camello-type"/>
</dbReference>
<dbReference type="InterPro" id="IPR000182">
    <property type="entry name" value="GNAT_dom"/>
</dbReference>
<dbReference type="InterPro" id="IPR036390">
    <property type="entry name" value="WH_DNA-bd_sf"/>
</dbReference>
<name>A0A543CSE7_9ACTN</name>